<dbReference type="OrthoDB" id="5379939at2"/>
<dbReference type="Gene3D" id="3.30.750.44">
    <property type="match status" value="1"/>
</dbReference>
<evidence type="ECO:0000313" key="3">
    <source>
        <dbReference type="EMBL" id="SHF28400.1"/>
    </source>
</evidence>
<keyword evidence="4" id="KW-1185">Reference proteome</keyword>
<evidence type="ECO:0000313" key="4">
    <source>
        <dbReference type="Proteomes" id="UP000184518"/>
    </source>
</evidence>
<feature type="domain" description="Tail specific protease" evidence="2">
    <location>
        <begin position="525"/>
        <end position="701"/>
    </location>
</feature>
<dbReference type="RefSeq" id="WP_072955695.1">
    <property type="nucleotide sequence ID" value="NZ_FQUT01000003.1"/>
</dbReference>
<feature type="signal peptide" evidence="1">
    <location>
        <begin position="1"/>
        <end position="18"/>
    </location>
</feature>
<name>A0A1M5ADN3_9FLAO</name>
<dbReference type="GO" id="GO:0006508">
    <property type="term" value="P:proteolysis"/>
    <property type="evidence" value="ECO:0007669"/>
    <property type="project" value="InterPro"/>
</dbReference>
<dbReference type="EMBL" id="FQUT01000003">
    <property type="protein sequence ID" value="SHF28400.1"/>
    <property type="molecule type" value="Genomic_DNA"/>
</dbReference>
<dbReference type="Gene3D" id="3.90.226.10">
    <property type="entry name" value="2-enoyl-CoA Hydratase, Chain A, domain 1"/>
    <property type="match status" value="1"/>
</dbReference>
<evidence type="ECO:0000259" key="2">
    <source>
        <dbReference type="SMART" id="SM00245"/>
    </source>
</evidence>
<keyword evidence="1" id="KW-0732">Signal</keyword>
<protein>
    <submittedName>
        <fullName evidence="3">Peptidase family S41</fullName>
    </submittedName>
</protein>
<dbReference type="Gene3D" id="2.30.42.10">
    <property type="match status" value="1"/>
</dbReference>
<dbReference type="SMART" id="SM00245">
    <property type="entry name" value="TSPc"/>
    <property type="match status" value="1"/>
</dbReference>
<dbReference type="InterPro" id="IPR029045">
    <property type="entry name" value="ClpP/crotonase-like_dom_sf"/>
</dbReference>
<dbReference type="GO" id="GO:0008236">
    <property type="term" value="F:serine-type peptidase activity"/>
    <property type="evidence" value="ECO:0007669"/>
    <property type="project" value="InterPro"/>
</dbReference>
<dbReference type="InterPro" id="IPR005151">
    <property type="entry name" value="Tail-specific_protease"/>
</dbReference>
<dbReference type="Gene3D" id="2.60.120.260">
    <property type="entry name" value="Galactose-binding domain-like"/>
    <property type="match status" value="1"/>
</dbReference>
<reference evidence="4" key="1">
    <citation type="submission" date="2016-11" db="EMBL/GenBank/DDBJ databases">
        <authorList>
            <person name="Varghese N."/>
            <person name="Submissions S."/>
        </authorList>
    </citation>
    <scope>NUCLEOTIDE SEQUENCE [LARGE SCALE GENOMIC DNA]</scope>
    <source>
        <strain evidence="4">DSM 27619</strain>
    </source>
</reference>
<dbReference type="SUPFAM" id="SSF52096">
    <property type="entry name" value="ClpP/crotonase"/>
    <property type="match status" value="1"/>
</dbReference>
<dbReference type="GO" id="GO:0030288">
    <property type="term" value="C:outer membrane-bounded periplasmic space"/>
    <property type="evidence" value="ECO:0007669"/>
    <property type="project" value="TreeGrafter"/>
</dbReference>
<dbReference type="GO" id="GO:0007165">
    <property type="term" value="P:signal transduction"/>
    <property type="evidence" value="ECO:0007669"/>
    <property type="project" value="TreeGrafter"/>
</dbReference>
<proteinExistence type="predicted"/>
<sequence length="724" mass="82340">MKKYFALLVMLWGMAVFGQKKVQNLNFETVENNFPAVWKTIGSSSGKIATDHQEKQEGQSSVAIESSEVSGFSGLIYKLPDNYLGKKITLSGYIKTENISDGFAGLWMRIDPEIAFDNMQKVGLKGTNDWKKYEITLNLSPENTKQIVIGALLSGKGKMWVDNLTITVDGKEIEEAKVFEKQLTRADLDHEFDGGSKITTTNLDKNNIENIKNLGLIWGYLKYYHPNVAAGNFNWDYELFRIYPKIANASAEQRDQILTEWIKSLGDFKTINYPEQKNIKMKADLAWITDSGFSKDLTEILLKIKTAKREESNYYVTMIPNVGNPNFEKENPYAEMSSPDVGFRLLSLYRYWNIIQYYFPYKYAIGEDWKNVLQEFIPKFIEADDQTKYPLACLELATKINDTHASVRNSTVRNYFGQKFSPLEIAFIENKAVVKNYFDETLGKETGVKIGDIILEVDGKTIEKILEEKSKYLPASNHSARLRNLARELMATNNDYINLKFSSNDVIKNVSAKTYKNTEIKYTQKQPEMFTMLDNQTAYLYMNNIDKEKLSDIFKKIKDTKGLVIDLRTYPTQFVVFDIGNFLMPKPEQFAKFTTTNTTSPGNYVMREGASVGSNNKDFYKGKIAILVNEYSQSSAEYHTMAFRKAPKAKVFGSQTAGADGDVSYFMFPGKIPTTITGVGVYNPDESETQRIGIIPDVEVKPTIDGIKNGKDEVLEKAVNWIKN</sequence>
<evidence type="ECO:0000256" key="1">
    <source>
        <dbReference type="SAM" id="SignalP"/>
    </source>
</evidence>
<dbReference type="GO" id="GO:0004175">
    <property type="term" value="F:endopeptidase activity"/>
    <property type="evidence" value="ECO:0007669"/>
    <property type="project" value="TreeGrafter"/>
</dbReference>
<feature type="chain" id="PRO_5013336369" evidence="1">
    <location>
        <begin position="19"/>
        <end position="724"/>
    </location>
</feature>
<dbReference type="AlphaFoldDB" id="A0A1M5ADN3"/>
<dbReference type="STRING" id="1416778.SAMN05443633_103456"/>
<dbReference type="PANTHER" id="PTHR32060">
    <property type="entry name" value="TAIL-SPECIFIC PROTEASE"/>
    <property type="match status" value="1"/>
</dbReference>
<accession>A0A1M5ADN3</accession>
<dbReference type="Pfam" id="PF03572">
    <property type="entry name" value="Peptidase_S41"/>
    <property type="match status" value="1"/>
</dbReference>
<dbReference type="PANTHER" id="PTHR32060:SF30">
    <property type="entry name" value="CARBOXY-TERMINAL PROCESSING PROTEASE CTPA"/>
    <property type="match status" value="1"/>
</dbReference>
<dbReference type="Proteomes" id="UP000184518">
    <property type="component" value="Unassembled WGS sequence"/>
</dbReference>
<organism evidence="3 4">
    <name type="scientific">Chryseobacterium arachidis</name>
    <dbReference type="NCBI Taxonomy" id="1416778"/>
    <lineage>
        <taxon>Bacteria</taxon>
        <taxon>Pseudomonadati</taxon>
        <taxon>Bacteroidota</taxon>
        <taxon>Flavobacteriia</taxon>
        <taxon>Flavobacteriales</taxon>
        <taxon>Weeksellaceae</taxon>
        <taxon>Chryseobacterium group</taxon>
        <taxon>Chryseobacterium</taxon>
    </lineage>
</organism>
<gene>
    <name evidence="3" type="ORF">SAMN05443633_103456</name>
</gene>
<dbReference type="CDD" id="cd07562">
    <property type="entry name" value="Peptidase_S41_TRI"/>
    <property type="match status" value="1"/>
</dbReference>
<dbReference type="InterPro" id="IPR036034">
    <property type="entry name" value="PDZ_sf"/>
</dbReference>